<comment type="caution">
    <text evidence="7">The sequence shown here is derived from an EMBL/GenBank/DDBJ whole genome shotgun (WGS) entry which is preliminary data.</text>
</comment>
<evidence type="ECO:0000256" key="1">
    <source>
        <dbReference type="ARBA" id="ARBA00004635"/>
    </source>
</evidence>
<proteinExistence type="inferred from homology"/>
<dbReference type="PANTHER" id="PTHR30429">
    <property type="entry name" value="D-METHIONINE-BINDING LIPOPROTEIN METQ"/>
    <property type="match status" value="1"/>
</dbReference>
<organism evidence="7 8">
    <name type="scientific">Comamonas testosteroni</name>
    <name type="common">Pseudomonas testosteroni</name>
    <dbReference type="NCBI Taxonomy" id="285"/>
    <lineage>
        <taxon>Bacteria</taxon>
        <taxon>Pseudomonadati</taxon>
        <taxon>Pseudomonadota</taxon>
        <taxon>Betaproteobacteria</taxon>
        <taxon>Burkholderiales</taxon>
        <taxon>Comamonadaceae</taxon>
        <taxon>Comamonas</taxon>
    </lineage>
</organism>
<dbReference type="Pfam" id="PF03180">
    <property type="entry name" value="Lipoprotein_9"/>
    <property type="match status" value="1"/>
</dbReference>
<evidence type="ECO:0000256" key="5">
    <source>
        <dbReference type="ARBA" id="ARBA00023288"/>
    </source>
</evidence>
<evidence type="ECO:0000256" key="4">
    <source>
        <dbReference type="ARBA" id="ARBA00023139"/>
    </source>
</evidence>
<dbReference type="Proteomes" id="UP000323105">
    <property type="component" value="Unassembled WGS sequence"/>
</dbReference>
<keyword evidence="3" id="KW-0472">Membrane</keyword>
<dbReference type="InterPro" id="IPR006311">
    <property type="entry name" value="TAT_signal"/>
</dbReference>
<evidence type="ECO:0000256" key="3">
    <source>
        <dbReference type="ARBA" id="ARBA00023136"/>
    </source>
</evidence>
<keyword evidence="2" id="KW-0732">Signal</keyword>
<gene>
    <name evidence="7" type="ORF">CTTA_4619</name>
</gene>
<reference evidence="7 8" key="1">
    <citation type="journal article" date="2019" name="Microbiol. Resour. Announc.">
        <title>Draft Genome Sequence of Comamonas testosteroni TA441, a Bacterium That Has a Cryptic Phenol Degradation Gene Cluster.</title>
        <authorList>
            <person name="Arai H."/>
            <person name="Ishii M."/>
        </authorList>
    </citation>
    <scope>NUCLEOTIDE SEQUENCE [LARGE SCALE GENOMIC DNA]</scope>
    <source>
        <strain evidence="7 8">TA441</strain>
    </source>
</reference>
<keyword evidence="4" id="KW-0564">Palmitate</keyword>
<sequence>MQSQTFDIKTQYINEEQSMTTLFSAAHCRRRLLATSLLAGAALAMGALPAAAQDAGKKQLVIGGTAGSNIDQLQYGIVPILQKKGYKVRLVEFNDYVQPNLALADGSLDANFFQHEVYFNQFKGDRKLDLTALVQGPIAPMGVYSKQRKSLADLKEGDRIALPNDASNLARGILLLQQAGLVKLREGVNPLRVSELDLASNPKKIKLVPLDAAHLPRALDDAQYAIINGNFAISSGMKLSDSVLLEKTPEHYLNIVAVKTKDKDAQWAKDLAAAYKSAEFKSVVDSKFAGYAKPAFLQ</sequence>
<evidence type="ECO:0000313" key="8">
    <source>
        <dbReference type="Proteomes" id="UP000323105"/>
    </source>
</evidence>
<dbReference type="Gene3D" id="3.40.190.10">
    <property type="entry name" value="Periplasmic binding protein-like II"/>
    <property type="match status" value="2"/>
</dbReference>
<comment type="similarity">
    <text evidence="6">Belongs to the nlpA lipoprotein family.</text>
</comment>
<dbReference type="SUPFAM" id="SSF53850">
    <property type="entry name" value="Periplasmic binding protein-like II"/>
    <property type="match status" value="1"/>
</dbReference>
<evidence type="ECO:0000313" key="7">
    <source>
        <dbReference type="EMBL" id="GEQ77614.1"/>
    </source>
</evidence>
<evidence type="ECO:0000256" key="2">
    <source>
        <dbReference type="ARBA" id="ARBA00022729"/>
    </source>
</evidence>
<protein>
    <recommendedName>
        <fullName evidence="6">Lipoprotein</fullName>
    </recommendedName>
</protein>
<keyword evidence="5 6" id="KW-0449">Lipoprotein</keyword>
<dbReference type="PIRSF" id="PIRSF002854">
    <property type="entry name" value="MetQ"/>
    <property type="match status" value="1"/>
</dbReference>
<dbReference type="EMBL" id="BKBW01000015">
    <property type="protein sequence ID" value="GEQ77614.1"/>
    <property type="molecule type" value="Genomic_DNA"/>
</dbReference>
<dbReference type="InterPro" id="IPR004872">
    <property type="entry name" value="Lipoprotein_NlpA"/>
</dbReference>
<dbReference type="AlphaFoldDB" id="A0A5A7MLB0"/>
<accession>A0A5A7MLB0</accession>
<dbReference type="GO" id="GO:0016020">
    <property type="term" value="C:membrane"/>
    <property type="evidence" value="ECO:0007669"/>
    <property type="project" value="UniProtKB-SubCell"/>
</dbReference>
<dbReference type="PANTHER" id="PTHR30429:SF0">
    <property type="entry name" value="METHIONINE-BINDING LIPOPROTEIN METQ"/>
    <property type="match status" value="1"/>
</dbReference>
<comment type="subcellular location">
    <subcellularLocation>
        <location evidence="1">Membrane</location>
        <topology evidence="1">Lipid-anchor</topology>
    </subcellularLocation>
</comment>
<name>A0A5A7MLB0_COMTE</name>
<evidence type="ECO:0000256" key="6">
    <source>
        <dbReference type="PIRNR" id="PIRNR002854"/>
    </source>
</evidence>
<dbReference type="PROSITE" id="PS51318">
    <property type="entry name" value="TAT"/>
    <property type="match status" value="1"/>
</dbReference>